<dbReference type="InterPro" id="IPR012280">
    <property type="entry name" value="Semialdhyde_DH_dimer_dom"/>
</dbReference>
<dbReference type="GO" id="GO:0050661">
    <property type="term" value="F:NADP binding"/>
    <property type="evidence" value="ECO:0007669"/>
    <property type="project" value="InterPro"/>
</dbReference>
<evidence type="ECO:0000313" key="14">
    <source>
        <dbReference type="EMBL" id="QEQ96970.1"/>
    </source>
</evidence>
<evidence type="ECO:0000256" key="9">
    <source>
        <dbReference type="ARBA" id="ARBA00023154"/>
    </source>
</evidence>
<evidence type="ECO:0000313" key="15">
    <source>
        <dbReference type="Proteomes" id="UP000324760"/>
    </source>
</evidence>
<dbReference type="Pfam" id="PF02774">
    <property type="entry name" value="Semialdhyde_dhC"/>
    <property type="match status" value="1"/>
</dbReference>
<dbReference type="InterPro" id="IPR005986">
    <property type="entry name" value="Asp_semialdehyde_DH_beta"/>
</dbReference>
<evidence type="ECO:0000256" key="7">
    <source>
        <dbReference type="ARBA" id="ARBA00022915"/>
    </source>
</evidence>
<dbReference type="GO" id="GO:0009088">
    <property type="term" value="P:threonine biosynthetic process"/>
    <property type="evidence" value="ECO:0007669"/>
    <property type="project" value="UniProtKB-UniRule"/>
</dbReference>
<dbReference type="NCBIfam" id="NF011456">
    <property type="entry name" value="PRK14874.1"/>
    <property type="match status" value="1"/>
</dbReference>
<evidence type="ECO:0000256" key="11">
    <source>
        <dbReference type="ARBA" id="ARBA00047891"/>
    </source>
</evidence>
<dbReference type="NCBIfam" id="NF004224">
    <property type="entry name" value="PRK05671.1"/>
    <property type="match status" value="1"/>
</dbReference>
<keyword evidence="7" id="KW-0220">Diaminopimelate biosynthesis</keyword>
<evidence type="ECO:0000259" key="13">
    <source>
        <dbReference type="SMART" id="SM00859"/>
    </source>
</evidence>
<dbReference type="OrthoDB" id="9805684at2"/>
<protein>
    <recommendedName>
        <fullName evidence="3 12">Aspartate-semialdehyde dehydrogenase</fullName>
        <ecNumber evidence="3 12">1.2.1.11</ecNumber>
    </recommendedName>
</protein>
<reference evidence="14 15" key="1">
    <citation type="journal article" date="2019" name="Biochem. Eng. J.">
        <title>Metabolic engineering of the marine bacteria Neptunomonas concharum for the production of acetoin and meso-2,3-butanediol from acetate.</title>
        <authorList>
            <person name="Li W."/>
            <person name="Pu N."/>
            <person name="Liu C.-X."/>
            <person name="Yuan Q.-P."/>
            <person name="Li Z.-J."/>
        </authorList>
    </citation>
    <scope>NUCLEOTIDE SEQUENCE [LARGE SCALE GENOMIC DNA]</scope>
    <source>
        <strain evidence="14 15">JCM17730</strain>
    </source>
</reference>
<comment type="similarity">
    <text evidence="1">Belongs to the aspartate-semialdehyde dehydrogenase family.</text>
</comment>
<keyword evidence="6" id="KW-0521">NADP</keyword>
<evidence type="ECO:0000256" key="10">
    <source>
        <dbReference type="ARBA" id="ARBA00023167"/>
    </source>
</evidence>
<comment type="catalytic activity">
    <reaction evidence="11">
        <text>L-aspartate 4-semialdehyde + phosphate + NADP(+) = 4-phospho-L-aspartate + NADPH + H(+)</text>
        <dbReference type="Rhea" id="RHEA:24284"/>
        <dbReference type="ChEBI" id="CHEBI:15378"/>
        <dbReference type="ChEBI" id="CHEBI:43474"/>
        <dbReference type="ChEBI" id="CHEBI:57535"/>
        <dbReference type="ChEBI" id="CHEBI:57783"/>
        <dbReference type="ChEBI" id="CHEBI:58349"/>
        <dbReference type="ChEBI" id="CHEBI:537519"/>
        <dbReference type="EC" id="1.2.1.11"/>
    </reaction>
</comment>
<dbReference type="AlphaFoldDB" id="A0A5P1RBG4"/>
<dbReference type="Pfam" id="PF01118">
    <property type="entry name" value="Semialdhyde_dh"/>
    <property type="match status" value="1"/>
</dbReference>
<keyword evidence="9" id="KW-0457">Lysine biosynthesis</keyword>
<name>A0A5P1RBG4_9GAMM</name>
<keyword evidence="15" id="KW-1185">Reference proteome</keyword>
<keyword evidence="10" id="KW-0486">Methionine biosynthesis</keyword>
<evidence type="ECO:0000256" key="5">
    <source>
        <dbReference type="ARBA" id="ARBA00022697"/>
    </source>
</evidence>
<dbReference type="InterPro" id="IPR000534">
    <property type="entry name" value="Semialdehyde_DH_NAD-bd"/>
</dbReference>
<evidence type="ECO:0000256" key="3">
    <source>
        <dbReference type="ARBA" id="ARBA00013120"/>
    </source>
</evidence>
<evidence type="ECO:0000256" key="1">
    <source>
        <dbReference type="ARBA" id="ARBA00010584"/>
    </source>
</evidence>
<dbReference type="EC" id="1.2.1.11" evidence="3 12"/>
<dbReference type="SMART" id="SM00859">
    <property type="entry name" value="Semialdhyde_dh"/>
    <property type="match status" value="1"/>
</dbReference>
<dbReference type="KEGG" id="ncu:F0U83_09685"/>
<evidence type="ECO:0000256" key="4">
    <source>
        <dbReference type="ARBA" id="ARBA00022605"/>
    </source>
</evidence>
<dbReference type="Proteomes" id="UP000324760">
    <property type="component" value="Chromosome"/>
</dbReference>
<dbReference type="GO" id="GO:0009089">
    <property type="term" value="P:lysine biosynthetic process via diaminopimelate"/>
    <property type="evidence" value="ECO:0007669"/>
    <property type="project" value="UniProtKB-UniRule"/>
</dbReference>
<evidence type="ECO:0000256" key="8">
    <source>
        <dbReference type="ARBA" id="ARBA00023002"/>
    </source>
</evidence>
<gene>
    <name evidence="14" type="ORF">F0U83_09685</name>
</gene>
<keyword evidence="8 14" id="KW-0560">Oxidoreductase</keyword>
<dbReference type="GO" id="GO:0009097">
    <property type="term" value="P:isoleucine biosynthetic process"/>
    <property type="evidence" value="ECO:0007669"/>
    <property type="project" value="UniProtKB-UniRule"/>
</dbReference>
<dbReference type="SUPFAM" id="SSF55347">
    <property type="entry name" value="Glyceraldehyde-3-phosphate dehydrogenase-like, C-terminal domain"/>
    <property type="match status" value="1"/>
</dbReference>
<dbReference type="EMBL" id="CP043869">
    <property type="protein sequence ID" value="QEQ96970.1"/>
    <property type="molecule type" value="Genomic_DNA"/>
</dbReference>
<evidence type="ECO:0000256" key="12">
    <source>
        <dbReference type="NCBIfam" id="TIGR01296"/>
    </source>
</evidence>
<evidence type="ECO:0000256" key="6">
    <source>
        <dbReference type="ARBA" id="ARBA00022857"/>
    </source>
</evidence>
<dbReference type="GO" id="GO:0004073">
    <property type="term" value="F:aspartate-semialdehyde dehydrogenase activity"/>
    <property type="evidence" value="ECO:0007669"/>
    <property type="project" value="UniProtKB-UniRule"/>
</dbReference>
<proteinExistence type="inferred from homology"/>
<dbReference type="GO" id="GO:0019877">
    <property type="term" value="P:diaminopimelate biosynthetic process"/>
    <property type="evidence" value="ECO:0007669"/>
    <property type="project" value="UniProtKB-KW"/>
</dbReference>
<dbReference type="PANTHER" id="PTHR46278">
    <property type="entry name" value="DEHYDROGENASE, PUTATIVE-RELATED"/>
    <property type="match status" value="1"/>
</dbReference>
<dbReference type="CDD" id="cd02316">
    <property type="entry name" value="VcASADH2_like_N"/>
    <property type="match status" value="1"/>
</dbReference>
<dbReference type="Gene3D" id="3.40.50.720">
    <property type="entry name" value="NAD(P)-binding Rossmann-like Domain"/>
    <property type="match status" value="1"/>
</dbReference>
<keyword evidence="4" id="KW-0028">Amino-acid biosynthesis</keyword>
<dbReference type="PIRSF" id="PIRSF000148">
    <property type="entry name" value="ASA_dh"/>
    <property type="match status" value="1"/>
</dbReference>
<dbReference type="GO" id="GO:0051287">
    <property type="term" value="F:NAD binding"/>
    <property type="evidence" value="ECO:0007669"/>
    <property type="project" value="InterPro"/>
</dbReference>
<dbReference type="NCBIfam" id="NF005957">
    <property type="entry name" value="PRK08040.1"/>
    <property type="match status" value="1"/>
</dbReference>
<accession>A0A5P1RBG4</accession>
<dbReference type="RefSeq" id="WP_138987721.1">
    <property type="nucleotide sequence ID" value="NZ_CP043869.1"/>
</dbReference>
<dbReference type="GO" id="GO:0046983">
    <property type="term" value="F:protein dimerization activity"/>
    <property type="evidence" value="ECO:0007669"/>
    <property type="project" value="InterPro"/>
</dbReference>
<dbReference type="InterPro" id="IPR036291">
    <property type="entry name" value="NAD(P)-bd_dom_sf"/>
</dbReference>
<dbReference type="PANTHER" id="PTHR46278:SF2">
    <property type="entry name" value="ASPARTATE-SEMIALDEHYDE DEHYDROGENASE"/>
    <property type="match status" value="1"/>
</dbReference>
<comment type="subunit">
    <text evidence="2">Homodimer.</text>
</comment>
<keyword evidence="5" id="KW-0791">Threonine biosynthesis</keyword>
<evidence type="ECO:0000256" key="2">
    <source>
        <dbReference type="ARBA" id="ARBA00011738"/>
    </source>
</evidence>
<organism evidence="14 15">
    <name type="scientific">Neptunomonas concharum</name>
    <dbReference type="NCBI Taxonomy" id="1031538"/>
    <lineage>
        <taxon>Bacteria</taxon>
        <taxon>Pseudomonadati</taxon>
        <taxon>Pseudomonadota</taxon>
        <taxon>Gammaproteobacteria</taxon>
        <taxon>Oceanospirillales</taxon>
        <taxon>Oceanospirillaceae</taxon>
        <taxon>Neptunomonas</taxon>
    </lineage>
</organism>
<dbReference type="SUPFAM" id="SSF51735">
    <property type="entry name" value="NAD(P)-binding Rossmann-fold domains"/>
    <property type="match status" value="1"/>
</dbReference>
<feature type="domain" description="Semialdehyde dehydrogenase NAD-binding" evidence="13">
    <location>
        <begin position="6"/>
        <end position="121"/>
    </location>
</feature>
<sequence>MDRVVNVAIVGATGLVGEAILNFIASRAFPVGELHLLASERSAGNSMEFSDRHLKVRVLRDFDFSAVDVAFFAVDADVSLEFAPIAADAGCLVIDCSSAFRLEPDVPLVVPEVNPESIADYGMRNMISCPGSQVIQVLTALAPIHNEVGLDRVSLSTYQPVSGVGKQGVEALAKQTANLLNAREIDPQCFTKQIAFNVIPKMGDVLENGYTLEEMRIQWEIQKVLQDDAVSVDATCVTVPVFFGTSVSLCAETKAYISADETKSLLAQAEGIDLLNDSGESDFATPVTEAAGQDAVFVSRIREDLGERQAISLWLSTDNIRKGAALNAVQVAEIALKNYI</sequence>
<dbReference type="NCBIfam" id="TIGR01296">
    <property type="entry name" value="asd_B"/>
    <property type="match status" value="1"/>
</dbReference>
<dbReference type="GO" id="GO:0009086">
    <property type="term" value="P:methionine biosynthetic process"/>
    <property type="evidence" value="ECO:0007669"/>
    <property type="project" value="UniProtKB-UniRule"/>
</dbReference>
<dbReference type="Gene3D" id="3.30.360.10">
    <property type="entry name" value="Dihydrodipicolinate Reductase, domain 2"/>
    <property type="match status" value="1"/>
</dbReference>